<feature type="transmembrane region" description="Helical" evidence="1">
    <location>
        <begin position="277"/>
        <end position="297"/>
    </location>
</feature>
<dbReference type="Pfam" id="PF04657">
    <property type="entry name" value="DMT_YdcZ"/>
    <property type="match status" value="2"/>
</dbReference>
<reference evidence="2 3" key="1">
    <citation type="journal article" date="2021" name="BMC Genomics">
        <title>Genome-resolved metagenome and metatranscriptome analyses of thermophilic composting reveal key bacterial players and their metabolic interactions.</title>
        <authorList>
            <person name="Braga L.P.P."/>
            <person name="Pereira R.V."/>
            <person name="Martins L.F."/>
            <person name="Moura L.M.S."/>
            <person name="Sanchez F.B."/>
            <person name="Patane J.S.L."/>
            <person name="da Silva A.M."/>
            <person name="Setubal J.C."/>
        </authorList>
    </citation>
    <scope>NUCLEOTIDE SEQUENCE [LARGE SCALE GENOMIC DNA]</scope>
    <source>
        <strain evidence="2">ZC4RG45</strain>
    </source>
</reference>
<feature type="transmembrane region" description="Helical" evidence="1">
    <location>
        <begin position="71"/>
        <end position="104"/>
    </location>
</feature>
<organism evidence="2 3">
    <name type="scientific">Thermocrispum agreste</name>
    <dbReference type="NCBI Taxonomy" id="37925"/>
    <lineage>
        <taxon>Bacteria</taxon>
        <taxon>Bacillati</taxon>
        <taxon>Actinomycetota</taxon>
        <taxon>Actinomycetes</taxon>
        <taxon>Pseudonocardiales</taxon>
        <taxon>Pseudonocardiaceae</taxon>
        <taxon>Thermocrispum</taxon>
    </lineage>
</organism>
<feature type="transmembrane region" description="Helical" evidence="1">
    <location>
        <begin position="157"/>
        <end position="176"/>
    </location>
</feature>
<sequence length="313" mass="31491">MALAFLGGLAVAGQSSINGRLADRVGDAFFAAVVSFGGGLVVLLALLCVMPRMRSGVPRIRTALRDGTLHWWHLLGGLGGATLVAGQAVTVAVLGVAMFTVGVVTGQTVSGLLVDRAGLGPAGPQAITPQRLAGAVVMLIAVVITTGGGLTAVDGRVWLLVLPLLGGAAVAVQQAINGRVGVAAANPMTATLVNFVVGTAALLLGWAVSLMVQGGPGPLPSNPVLYTGGLIGVAFIALMALVVRWTGVLVLGLATIAGQLSGSLVLDLVLPTRDAPVTLTTVLGVGLAMVAIAVTVFRRRPRVLPRPERTPVA</sequence>
<keyword evidence="1" id="KW-1133">Transmembrane helix</keyword>
<protein>
    <submittedName>
        <fullName evidence="2">DMT family transporter</fullName>
    </submittedName>
</protein>
<dbReference type="AlphaFoldDB" id="A0ABD6FFF1"/>
<proteinExistence type="predicted"/>
<feature type="transmembrane region" description="Helical" evidence="1">
    <location>
        <begin position="224"/>
        <end position="257"/>
    </location>
</feature>
<dbReference type="PANTHER" id="PTHR34821:SF2">
    <property type="entry name" value="INNER MEMBRANE PROTEIN YDCZ"/>
    <property type="match status" value="1"/>
</dbReference>
<evidence type="ECO:0000256" key="1">
    <source>
        <dbReference type="SAM" id="Phobius"/>
    </source>
</evidence>
<evidence type="ECO:0000313" key="2">
    <source>
        <dbReference type="EMBL" id="MFO7192178.1"/>
    </source>
</evidence>
<dbReference type="InterPro" id="IPR006750">
    <property type="entry name" value="YdcZ"/>
</dbReference>
<dbReference type="Proteomes" id="UP000249324">
    <property type="component" value="Unassembled WGS sequence"/>
</dbReference>
<evidence type="ECO:0000313" key="3">
    <source>
        <dbReference type="Proteomes" id="UP000249324"/>
    </source>
</evidence>
<dbReference type="PANTHER" id="PTHR34821">
    <property type="entry name" value="INNER MEMBRANE PROTEIN YDCZ"/>
    <property type="match status" value="1"/>
</dbReference>
<keyword evidence="1" id="KW-0812">Transmembrane</keyword>
<keyword evidence="1" id="KW-0472">Membrane</keyword>
<dbReference type="EMBL" id="QGUI02000078">
    <property type="protein sequence ID" value="MFO7192178.1"/>
    <property type="molecule type" value="Genomic_DNA"/>
</dbReference>
<feature type="transmembrane region" description="Helical" evidence="1">
    <location>
        <begin position="132"/>
        <end position="150"/>
    </location>
</feature>
<comment type="caution">
    <text evidence="2">The sequence shown here is derived from an EMBL/GenBank/DDBJ whole genome shotgun (WGS) entry which is preliminary data.</text>
</comment>
<feature type="transmembrane region" description="Helical" evidence="1">
    <location>
        <begin position="188"/>
        <end position="212"/>
    </location>
</feature>
<name>A0ABD6FFF1_9PSEU</name>
<accession>A0ABD6FFF1</accession>
<feature type="transmembrane region" description="Helical" evidence="1">
    <location>
        <begin position="29"/>
        <end position="50"/>
    </location>
</feature>
<gene>
    <name evidence="2" type="ORF">DIU77_008045</name>
</gene>